<evidence type="ECO:0000256" key="1">
    <source>
        <dbReference type="ARBA" id="ARBA00000085"/>
    </source>
</evidence>
<keyword evidence="9" id="KW-0472">Membrane</keyword>
<keyword evidence="7" id="KW-0067">ATP-binding</keyword>
<dbReference type="EMBL" id="BSSA01000013">
    <property type="protein sequence ID" value="GLW71764.1"/>
    <property type="molecule type" value="Genomic_DNA"/>
</dbReference>
<comment type="catalytic activity">
    <reaction evidence="1">
        <text>ATP + protein L-histidine = ADP + protein N-phospho-L-histidine.</text>
        <dbReference type="EC" id="2.7.13.3"/>
    </reaction>
</comment>
<proteinExistence type="predicted"/>
<keyword evidence="9" id="KW-0812">Transmembrane</keyword>
<evidence type="ECO:0000259" key="10">
    <source>
        <dbReference type="SMART" id="SM00387"/>
    </source>
</evidence>
<evidence type="ECO:0000256" key="2">
    <source>
        <dbReference type="ARBA" id="ARBA00012438"/>
    </source>
</evidence>
<evidence type="ECO:0000256" key="7">
    <source>
        <dbReference type="ARBA" id="ARBA00022840"/>
    </source>
</evidence>
<dbReference type="SMART" id="SM00387">
    <property type="entry name" value="HATPase_c"/>
    <property type="match status" value="1"/>
</dbReference>
<reference evidence="11" key="1">
    <citation type="submission" date="2023-02" db="EMBL/GenBank/DDBJ databases">
        <title>Kitasatospora phosalacinea NBRC 14627.</title>
        <authorList>
            <person name="Ichikawa N."/>
            <person name="Sato H."/>
            <person name="Tonouchi N."/>
        </authorList>
    </citation>
    <scope>NUCLEOTIDE SEQUENCE</scope>
    <source>
        <strain evidence="11">NBRC 14627</strain>
    </source>
</reference>
<comment type="caution">
    <text evidence="11">The sequence shown here is derived from an EMBL/GenBank/DDBJ whole genome shotgun (WGS) entry which is preliminary data.</text>
</comment>
<dbReference type="InterPro" id="IPR036890">
    <property type="entry name" value="HATPase_C_sf"/>
</dbReference>
<dbReference type="GO" id="GO:0005524">
    <property type="term" value="F:ATP binding"/>
    <property type="evidence" value="ECO:0007669"/>
    <property type="project" value="UniProtKB-KW"/>
</dbReference>
<dbReference type="EC" id="2.7.13.3" evidence="2"/>
<keyword evidence="9" id="KW-1133">Transmembrane helix</keyword>
<evidence type="ECO:0000256" key="5">
    <source>
        <dbReference type="ARBA" id="ARBA00022741"/>
    </source>
</evidence>
<dbReference type="AlphaFoldDB" id="A0A9W6V199"/>
<dbReference type="Proteomes" id="UP001165041">
    <property type="component" value="Unassembled WGS sequence"/>
</dbReference>
<keyword evidence="8" id="KW-0902">Two-component regulatory system</keyword>
<dbReference type="Gene3D" id="3.30.565.10">
    <property type="entry name" value="Histidine kinase-like ATPase, C-terminal domain"/>
    <property type="match status" value="1"/>
</dbReference>
<dbReference type="PANTHER" id="PTHR24421:SF10">
    <property type="entry name" value="NITRATE_NITRITE SENSOR PROTEIN NARQ"/>
    <property type="match status" value="1"/>
</dbReference>
<sequence length="380" mass="39587">MDWHRPLGPRWQAVGDGAAAAALTALPLVSSWNTYSGGASSGPRPADLVMVAVAAAAAPSARRRPLVVLGAVLGLAALGAGQSSSPAPWVAVAVVLYRLPRALPRRRAGQLLALSLLLAVLCLSGLLGRFWPHPGFGGPTAAVTACLVLVTGWTAGWAVDERRRRRTEHAAAREREERLLIARELHDVVAHSLGVIAVQAGVANHVAAEQPEQARLALASIEETSRTALNEMRALLGVLRTGGGEGERLPAPRLSDLDGVVRRAAAAGVRVDVHLVGERAELPPGLELAGYRVVQEAVTNVVRHAGTDRCRVRVDYRPDALELTVTDEGRGGPPSGTGGGHGLAGMRERVAVHGGAFRAGRRAAGRGFEVSAVFPLAVAG</sequence>
<dbReference type="InterPro" id="IPR011712">
    <property type="entry name" value="Sig_transdc_His_kin_sub3_dim/P"/>
</dbReference>
<evidence type="ECO:0000313" key="11">
    <source>
        <dbReference type="EMBL" id="GLW71764.1"/>
    </source>
</evidence>
<dbReference type="GO" id="GO:0016020">
    <property type="term" value="C:membrane"/>
    <property type="evidence" value="ECO:0007669"/>
    <property type="project" value="InterPro"/>
</dbReference>
<dbReference type="GO" id="GO:0046983">
    <property type="term" value="F:protein dimerization activity"/>
    <property type="evidence" value="ECO:0007669"/>
    <property type="project" value="InterPro"/>
</dbReference>
<dbReference type="RefSeq" id="WP_285737504.1">
    <property type="nucleotide sequence ID" value="NZ_BSSA01000013.1"/>
</dbReference>
<evidence type="ECO:0000256" key="4">
    <source>
        <dbReference type="ARBA" id="ARBA00022679"/>
    </source>
</evidence>
<feature type="transmembrane region" description="Helical" evidence="9">
    <location>
        <begin position="111"/>
        <end position="131"/>
    </location>
</feature>
<evidence type="ECO:0000256" key="8">
    <source>
        <dbReference type="ARBA" id="ARBA00023012"/>
    </source>
</evidence>
<dbReference type="CDD" id="cd16917">
    <property type="entry name" value="HATPase_UhpB-NarQ-NarX-like"/>
    <property type="match status" value="1"/>
</dbReference>
<gene>
    <name evidence="11" type="ORF">Kpho02_40630</name>
</gene>
<evidence type="ECO:0000256" key="3">
    <source>
        <dbReference type="ARBA" id="ARBA00022553"/>
    </source>
</evidence>
<evidence type="ECO:0000256" key="6">
    <source>
        <dbReference type="ARBA" id="ARBA00022777"/>
    </source>
</evidence>
<dbReference type="SUPFAM" id="SSF55874">
    <property type="entry name" value="ATPase domain of HSP90 chaperone/DNA topoisomerase II/histidine kinase"/>
    <property type="match status" value="1"/>
</dbReference>
<keyword evidence="4" id="KW-0808">Transferase</keyword>
<dbReference type="PANTHER" id="PTHR24421">
    <property type="entry name" value="NITRATE/NITRITE SENSOR PROTEIN NARX-RELATED"/>
    <property type="match status" value="1"/>
</dbReference>
<dbReference type="Gene3D" id="1.20.5.1930">
    <property type="match status" value="1"/>
</dbReference>
<name>A0A9W6V199_9ACTN</name>
<dbReference type="Pfam" id="PF07730">
    <property type="entry name" value="HisKA_3"/>
    <property type="match status" value="1"/>
</dbReference>
<protein>
    <recommendedName>
        <fullName evidence="2">histidine kinase</fullName>
        <ecNumber evidence="2">2.7.13.3</ecNumber>
    </recommendedName>
</protein>
<organism evidence="11 12">
    <name type="scientific">Kitasatospora phosalacinea</name>
    <dbReference type="NCBI Taxonomy" id="2065"/>
    <lineage>
        <taxon>Bacteria</taxon>
        <taxon>Bacillati</taxon>
        <taxon>Actinomycetota</taxon>
        <taxon>Actinomycetes</taxon>
        <taxon>Kitasatosporales</taxon>
        <taxon>Streptomycetaceae</taxon>
        <taxon>Kitasatospora</taxon>
    </lineage>
</organism>
<dbReference type="InterPro" id="IPR050482">
    <property type="entry name" value="Sensor_HK_TwoCompSys"/>
</dbReference>
<dbReference type="InterPro" id="IPR003594">
    <property type="entry name" value="HATPase_dom"/>
</dbReference>
<dbReference type="GO" id="GO:0000155">
    <property type="term" value="F:phosphorelay sensor kinase activity"/>
    <property type="evidence" value="ECO:0007669"/>
    <property type="project" value="InterPro"/>
</dbReference>
<evidence type="ECO:0000313" key="12">
    <source>
        <dbReference type="Proteomes" id="UP001165041"/>
    </source>
</evidence>
<keyword evidence="3" id="KW-0597">Phosphoprotein</keyword>
<keyword evidence="6" id="KW-0418">Kinase</keyword>
<dbReference type="Pfam" id="PF02518">
    <property type="entry name" value="HATPase_c"/>
    <property type="match status" value="1"/>
</dbReference>
<evidence type="ECO:0000256" key="9">
    <source>
        <dbReference type="SAM" id="Phobius"/>
    </source>
</evidence>
<feature type="transmembrane region" description="Helical" evidence="9">
    <location>
        <begin position="137"/>
        <end position="159"/>
    </location>
</feature>
<keyword evidence="5" id="KW-0547">Nucleotide-binding</keyword>
<feature type="domain" description="Histidine kinase/HSP90-like ATPase" evidence="10">
    <location>
        <begin position="285"/>
        <end position="378"/>
    </location>
</feature>
<accession>A0A9W6V199</accession>